<dbReference type="RefSeq" id="WP_123406460.1">
    <property type="nucleotide sequence ID" value="NZ_MOBP01000008.1"/>
</dbReference>
<dbReference type="AlphaFoldDB" id="A0A423KKD0"/>
<dbReference type="InterPro" id="IPR037883">
    <property type="entry name" value="Knr4/Smi1-like_sf"/>
</dbReference>
<evidence type="ECO:0000313" key="1">
    <source>
        <dbReference type="EMBL" id="RON53860.1"/>
    </source>
</evidence>
<dbReference type="SUPFAM" id="SSF160631">
    <property type="entry name" value="SMI1/KNR4-like"/>
    <property type="match status" value="1"/>
</dbReference>
<name>A0A423KKD0_9PSED</name>
<evidence type="ECO:0000313" key="2">
    <source>
        <dbReference type="Proteomes" id="UP000283627"/>
    </source>
</evidence>
<dbReference type="OrthoDB" id="9020242at2"/>
<gene>
    <name evidence="1" type="ORF">BK665_13220</name>
</gene>
<reference evidence="1 2" key="1">
    <citation type="submission" date="2016-10" db="EMBL/GenBank/DDBJ databases">
        <title>Comparative genome analysis of multiple Pseudomonas spp. focuses on biocontrol and plant growth promoting traits.</title>
        <authorList>
            <person name="Tao X.-Y."/>
            <person name="Taylor C.G."/>
        </authorList>
    </citation>
    <scope>NUCLEOTIDE SEQUENCE [LARGE SCALE GENOMIC DNA]</scope>
    <source>
        <strain evidence="1 2">39A2</strain>
    </source>
</reference>
<dbReference type="Proteomes" id="UP000283627">
    <property type="component" value="Unassembled WGS sequence"/>
</dbReference>
<organism evidence="1 2">
    <name type="scientific">Pseudomonas frederiksbergensis</name>
    <dbReference type="NCBI Taxonomy" id="104087"/>
    <lineage>
        <taxon>Bacteria</taxon>
        <taxon>Pseudomonadati</taxon>
        <taxon>Pseudomonadota</taxon>
        <taxon>Gammaproteobacteria</taxon>
        <taxon>Pseudomonadales</taxon>
        <taxon>Pseudomonadaceae</taxon>
        <taxon>Pseudomonas</taxon>
    </lineage>
</organism>
<dbReference type="EMBL" id="MOBP01000008">
    <property type="protein sequence ID" value="RON53860.1"/>
    <property type="molecule type" value="Genomic_DNA"/>
</dbReference>
<protein>
    <recommendedName>
        <fullName evidence="3">SMI1/KNR4 family protein</fullName>
    </recommendedName>
</protein>
<proteinExistence type="predicted"/>
<evidence type="ECO:0008006" key="3">
    <source>
        <dbReference type="Google" id="ProtNLM"/>
    </source>
</evidence>
<accession>A0A423KKD0</accession>
<sequence>MIPNELIQLIEKQPGDIHRTDKRSVTEALTALNISLDSELSEFFLNYTITFFRSNSSDEELCDIAAPSNEIEVCTNFIHEVWELPEIFICLTSVQSEGCYLYDKNSGEVLDFSLANRDDFLAGKQQLQWSGFFEFLTWYLS</sequence>
<comment type="caution">
    <text evidence="1">The sequence shown here is derived from an EMBL/GenBank/DDBJ whole genome shotgun (WGS) entry which is preliminary data.</text>
</comment>